<dbReference type="RefSeq" id="WP_187015702.1">
    <property type="nucleotide sequence ID" value="NZ_JACOQI010000018.1"/>
</dbReference>
<keyword evidence="4" id="KW-1185">Reference proteome</keyword>
<organism evidence="3 4">
    <name type="scientific">Dysosmobacter segnis</name>
    <dbReference type="NCBI Taxonomy" id="2763042"/>
    <lineage>
        <taxon>Bacteria</taxon>
        <taxon>Bacillati</taxon>
        <taxon>Bacillota</taxon>
        <taxon>Clostridia</taxon>
        <taxon>Eubacteriales</taxon>
        <taxon>Oscillospiraceae</taxon>
        <taxon>Dysosmobacter</taxon>
    </lineage>
</organism>
<evidence type="ECO:0000313" key="3">
    <source>
        <dbReference type="EMBL" id="MBC5771507.1"/>
    </source>
</evidence>
<dbReference type="Pfam" id="PF02839">
    <property type="entry name" value="CBM_5_12"/>
    <property type="match status" value="1"/>
</dbReference>
<dbReference type="Gene3D" id="2.10.10.90">
    <property type="match status" value="1"/>
</dbReference>
<dbReference type="GO" id="GO:0030246">
    <property type="term" value="F:carbohydrate binding"/>
    <property type="evidence" value="ECO:0007669"/>
    <property type="project" value="InterPro"/>
</dbReference>
<gene>
    <name evidence="3" type="ORF">H8Z83_14500</name>
</gene>
<protein>
    <submittedName>
        <fullName evidence="3">Chitinase</fullName>
    </submittedName>
</protein>
<dbReference type="InterPro" id="IPR036573">
    <property type="entry name" value="CBM_sf_5/12"/>
</dbReference>
<dbReference type="InterPro" id="IPR003610">
    <property type="entry name" value="CBM5/12"/>
</dbReference>
<evidence type="ECO:0000313" key="4">
    <source>
        <dbReference type="Proteomes" id="UP000620327"/>
    </source>
</evidence>
<dbReference type="SUPFAM" id="SSF51055">
    <property type="entry name" value="Carbohydrate binding domain"/>
    <property type="match status" value="1"/>
</dbReference>
<keyword evidence="1" id="KW-0378">Hydrolase</keyword>
<dbReference type="EMBL" id="JACOQI010000018">
    <property type="protein sequence ID" value="MBC5771507.1"/>
    <property type="molecule type" value="Genomic_DNA"/>
</dbReference>
<accession>A0A923MIT6</accession>
<proteinExistence type="predicted"/>
<evidence type="ECO:0000259" key="2">
    <source>
        <dbReference type="Pfam" id="PF02839"/>
    </source>
</evidence>
<comment type="caution">
    <text evidence="3">The sequence shown here is derived from an EMBL/GenBank/DDBJ whole genome shotgun (WGS) entry which is preliminary data.</text>
</comment>
<feature type="domain" description="Chitin-binding type-3" evidence="2">
    <location>
        <begin position="107"/>
        <end position="149"/>
    </location>
</feature>
<dbReference type="Proteomes" id="UP000620327">
    <property type="component" value="Unassembled WGS sequence"/>
</dbReference>
<dbReference type="GO" id="GO:0005576">
    <property type="term" value="C:extracellular region"/>
    <property type="evidence" value="ECO:0007669"/>
    <property type="project" value="InterPro"/>
</dbReference>
<dbReference type="AlphaFoldDB" id="A0A923MIT6"/>
<name>A0A923MIT6_9FIRM</name>
<dbReference type="GO" id="GO:0004553">
    <property type="term" value="F:hydrolase activity, hydrolyzing O-glycosyl compounds"/>
    <property type="evidence" value="ECO:0007669"/>
    <property type="project" value="InterPro"/>
</dbReference>
<sequence length="203" mass="21892">MFKITKDGATVAMTEAPNYIKQAENGCFVLCPEAEATGIAHNGTVYHLLGRPDMAGAEITVMLEETDAGVEIAKAADATGIVFVTMAEAGSVDATTAAEHADLFAPWAVPVAYTVGQIRRYTDGKLYKCVQAHTSQADWTPDKTASLWTTVSDPAEEWPEWSQPVGAHDAYSKDAKVSHNGKHWTSTVDSNVWEPGVYGWTEV</sequence>
<dbReference type="CDD" id="cd12214">
    <property type="entry name" value="ChiA1_BD"/>
    <property type="match status" value="1"/>
</dbReference>
<evidence type="ECO:0000256" key="1">
    <source>
        <dbReference type="ARBA" id="ARBA00022801"/>
    </source>
</evidence>
<reference evidence="3" key="1">
    <citation type="submission" date="2020-08" db="EMBL/GenBank/DDBJ databases">
        <title>Genome public.</title>
        <authorList>
            <person name="Liu C."/>
            <person name="Sun Q."/>
        </authorList>
    </citation>
    <scope>NUCLEOTIDE SEQUENCE</scope>
    <source>
        <strain evidence="3">BX15</strain>
    </source>
</reference>
<dbReference type="GO" id="GO:0005975">
    <property type="term" value="P:carbohydrate metabolic process"/>
    <property type="evidence" value="ECO:0007669"/>
    <property type="project" value="InterPro"/>
</dbReference>